<name>A0A9N9ST56_DIABA</name>
<dbReference type="EMBL" id="OU898277">
    <property type="protein sequence ID" value="CAG9828868.1"/>
    <property type="molecule type" value="Genomic_DNA"/>
</dbReference>
<keyword evidence="2" id="KW-0472">Membrane</keyword>
<keyword evidence="4" id="KW-1185">Reference proteome</keyword>
<keyword evidence="2" id="KW-1133">Transmembrane helix</keyword>
<feature type="compositionally biased region" description="Basic and acidic residues" evidence="1">
    <location>
        <begin position="1"/>
        <end position="17"/>
    </location>
</feature>
<accession>A0A9N9ST56</accession>
<keyword evidence="2" id="KW-0812">Transmembrane</keyword>
<reference evidence="3" key="1">
    <citation type="submission" date="2022-01" db="EMBL/GenBank/DDBJ databases">
        <authorList>
            <person name="King R."/>
        </authorList>
    </citation>
    <scope>NUCLEOTIDE SEQUENCE</scope>
</reference>
<evidence type="ECO:0000313" key="3">
    <source>
        <dbReference type="EMBL" id="CAG9828868.1"/>
    </source>
</evidence>
<organism evidence="3 4">
    <name type="scientific">Diabrotica balteata</name>
    <name type="common">Banded cucumber beetle</name>
    <dbReference type="NCBI Taxonomy" id="107213"/>
    <lineage>
        <taxon>Eukaryota</taxon>
        <taxon>Metazoa</taxon>
        <taxon>Ecdysozoa</taxon>
        <taxon>Arthropoda</taxon>
        <taxon>Hexapoda</taxon>
        <taxon>Insecta</taxon>
        <taxon>Pterygota</taxon>
        <taxon>Neoptera</taxon>
        <taxon>Endopterygota</taxon>
        <taxon>Coleoptera</taxon>
        <taxon>Polyphaga</taxon>
        <taxon>Cucujiformia</taxon>
        <taxon>Chrysomeloidea</taxon>
        <taxon>Chrysomelidae</taxon>
        <taxon>Galerucinae</taxon>
        <taxon>Diabroticina</taxon>
        <taxon>Diabroticites</taxon>
        <taxon>Diabrotica</taxon>
    </lineage>
</organism>
<gene>
    <name evidence="3" type="ORF">DIABBA_LOCUS2753</name>
</gene>
<evidence type="ECO:0000256" key="2">
    <source>
        <dbReference type="SAM" id="Phobius"/>
    </source>
</evidence>
<feature type="compositionally biased region" description="Basic residues" evidence="1">
    <location>
        <begin position="24"/>
        <end position="34"/>
    </location>
</feature>
<proteinExistence type="predicted"/>
<protein>
    <submittedName>
        <fullName evidence="3">Uncharacterized protein</fullName>
    </submittedName>
</protein>
<sequence>MVAETAKKGNIDNDHVTSEPPSNTRKRKSNPKLFKKFVRKQKVMKGEQHVLDIGRRYSSYSEESQQNAGISKHKERKKIRMTVNIKKRNNIQRKIKMKLFIVLAAIILSASALSLNDHWENFKVDIPTPTNPDIQICNGRWPISKSRSICQ</sequence>
<evidence type="ECO:0000256" key="1">
    <source>
        <dbReference type="SAM" id="MobiDB-lite"/>
    </source>
</evidence>
<evidence type="ECO:0000313" key="4">
    <source>
        <dbReference type="Proteomes" id="UP001153709"/>
    </source>
</evidence>
<dbReference type="AlphaFoldDB" id="A0A9N9ST56"/>
<feature type="region of interest" description="Disordered" evidence="1">
    <location>
        <begin position="1"/>
        <end position="34"/>
    </location>
</feature>
<dbReference type="Proteomes" id="UP001153709">
    <property type="component" value="Chromosome 2"/>
</dbReference>
<feature type="transmembrane region" description="Helical" evidence="2">
    <location>
        <begin position="97"/>
        <end position="115"/>
    </location>
</feature>